<feature type="region of interest" description="Disordered" evidence="1">
    <location>
        <begin position="206"/>
        <end position="239"/>
    </location>
</feature>
<dbReference type="Proteomes" id="UP000799778">
    <property type="component" value="Unassembled WGS sequence"/>
</dbReference>
<gene>
    <name evidence="2" type="ORF">BU24DRAFT_462292</name>
</gene>
<feature type="compositionally biased region" description="Polar residues" evidence="1">
    <location>
        <begin position="219"/>
        <end position="228"/>
    </location>
</feature>
<name>A0A6A5XSE1_9PLEO</name>
<dbReference type="OrthoDB" id="294702at2759"/>
<dbReference type="AlphaFoldDB" id="A0A6A5XSE1"/>
<dbReference type="RefSeq" id="XP_033384431.1">
    <property type="nucleotide sequence ID" value="XM_033531987.1"/>
</dbReference>
<dbReference type="Gene3D" id="3.40.50.1820">
    <property type="entry name" value="alpha/beta hydrolase"/>
    <property type="match status" value="1"/>
</dbReference>
<dbReference type="EMBL" id="ML978069">
    <property type="protein sequence ID" value="KAF2016092.1"/>
    <property type="molecule type" value="Genomic_DNA"/>
</dbReference>
<evidence type="ECO:0000256" key="1">
    <source>
        <dbReference type="SAM" id="MobiDB-lite"/>
    </source>
</evidence>
<evidence type="ECO:0000313" key="3">
    <source>
        <dbReference type="Proteomes" id="UP000799778"/>
    </source>
</evidence>
<evidence type="ECO:0008006" key="4">
    <source>
        <dbReference type="Google" id="ProtNLM"/>
    </source>
</evidence>
<proteinExistence type="predicted"/>
<accession>A0A6A5XSE1</accession>
<dbReference type="InterPro" id="IPR029058">
    <property type="entry name" value="AB_hydrolase_fold"/>
</dbReference>
<organism evidence="2 3">
    <name type="scientific">Aaosphaeria arxii CBS 175.79</name>
    <dbReference type="NCBI Taxonomy" id="1450172"/>
    <lineage>
        <taxon>Eukaryota</taxon>
        <taxon>Fungi</taxon>
        <taxon>Dikarya</taxon>
        <taxon>Ascomycota</taxon>
        <taxon>Pezizomycotina</taxon>
        <taxon>Dothideomycetes</taxon>
        <taxon>Pleosporomycetidae</taxon>
        <taxon>Pleosporales</taxon>
        <taxon>Pleosporales incertae sedis</taxon>
        <taxon>Aaosphaeria</taxon>
    </lineage>
</organism>
<protein>
    <recommendedName>
        <fullName evidence="4">AB hydrolase-1 domain-containing protein</fullName>
    </recommendedName>
</protein>
<keyword evidence="3" id="KW-1185">Reference proteome</keyword>
<sequence length="400" mass="44338">MGVIEWLCDIRFHRSLVLPPNPETNRTKPLRVSYADYGDKDSDAVVLFCGALMGMRMCYSPLDQLAKLHRVRIIHPDRPGVGGSDPVTQQERIAIWLEIVPHLLQHLRIPYVSLASHSGGDIYLLNTVLTHPHLLHPKNPYVTFFAPWVHHSHSGVSSLRATELLPAPLIGKFASVARFVNQNVVPLAGLSGTLLHGIRDSFTHSTPAPAPVPLMPTATDGSGTTPVPSRNADNASDLDLNDPKIVEELRMLIVQYLFAEQTEGVSMDAQLFLKKPQTTHWCSPDIFWSDIDDAVPLIKKLIRDEGAAGGGEGRNWMFTSFHAEEDSMVGEKGRTWFDACWTKDADGEPQDDAGDGNGKFRYESKIVPKSDHNYLMDPAFQASNIWLEGVRAAFPPLEEV</sequence>
<reference evidence="2" key="1">
    <citation type="journal article" date="2020" name="Stud. Mycol.">
        <title>101 Dothideomycetes genomes: a test case for predicting lifestyles and emergence of pathogens.</title>
        <authorList>
            <person name="Haridas S."/>
            <person name="Albert R."/>
            <person name="Binder M."/>
            <person name="Bloem J."/>
            <person name="Labutti K."/>
            <person name="Salamov A."/>
            <person name="Andreopoulos B."/>
            <person name="Baker S."/>
            <person name="Barry K."/>
            <person name="Bills G."/>
            <person name="Bluhm B."/>
            <person name="Cannon C."/>
            <person name="Castanera R."/>
            <person name="Culley D."/>
            <person name="Daum C."/>
            <person name="Ezra D."/>
            <person name="Gonzalez J."/>
            <person name="Henrissat B."/>
            <person name="Kuo A."/>
            <person name="Liang C."/>
            <person name="Lipzen A."/>
            <person name="Lutzoni F."/>
            <person name="Magnuson J."/>
            <person name="Mondo S."/>
            <person name="Nolan M."/>
            <person name="Ohm R."/>
            <person name="Pangilinan J."/>
            <person name="Park H.-J."/>
            <person name="Ramirez L."/>
            <person name="Alfaro M."/>
            <person name="Sun H."/>
            <person name="Tritt A."/>
            <person name="Yoshinaga Y."/>
            <person name="Zwiers L.-H."/>
            <person name="Turgeon B."/>
            <person name="Goodwin S."/>
            <person name="Spatafora J."/>
            <person name="Crous P."/>
            <person name="Grigoriev I."/>
        </authorList>
    </citation>
    <scope>NUCLEOTIDE SEQUENCE</scope>
    <source>
        <strain evidence="2">CBS 175.79</strain>
    </source>
</reference>
<dbReference type="SUPFAM" id="SSF53474">
    <property type="entry name" value="alpha/beta-Hydrolases"/>
    <property type="match status" value="1"/>
</dbReference>
<dbReference type="GeneID" id="54289384"/>
<evidence type="ECO:0000313" key="2">
    <source>
        <dbReference type="EMBL" id="KAF2016092.1"/>
    </source>
</evidence>